<name>A0A2H0UTG1_9BACT</name>
<sequence length="370" mass="42160">MTTPIAEIKRIKKYIEEYNDILIFYSLKNNPSPCFLAMSLLFSLENLNKNASILNNSLKSDCSPLNIENFLKGEETPSLRADFVLSIKEQDGLKLSAVSYEKTDTTLNIFLSGAGNLKKENISLKPTEKETLLITVGATSLNDVSSLPNKTFLVLNIDNSKENRNFGQVNLTNPCSLVSKNIFEIINLLKKNETDKLPALPLLLAFLKETFSFRNIPLKTKTLEQINSLKAILSLEEKETLEKWLCGIENKEERFFYFSLLEAFSKNCDNLLFAFSKNDFGKFEVGLEQIPFILKRFSPILQDEKELLVLWEQNSSPLAVRGILYSKNNLEKKKVLAVKFQAQAKENWLLFKTPFTNIEAAKAEIKKLIY</sequence>
<gene>
    <name evidence="1" type="ORF">COU05_03620</name>
</gene>
<dbReference type="Gene3D" id="3.90.1640.10">
    <property type="entry name" value="inorganic pyrophosphatase (n-terminal core)"/>
    <property type="match status" value="1"/>
</dbReference>
<protein>
    <submittedName>
        <fullName evidence="1">Uncharacterized protein</fullName>
    </submittedName>
</protein>
<dbReference type="Proteomes" id="UP000230132">
    <property type="component" value="Unassembled WGS sequence"/>
</dbReference>
<evidence type="ECO:0000313" key="1">
    <source>
        <dbReference type="EMBL" id="PIR89964.1"/>
    </source>
</evidence>
<dbReference type="AlphaFoldDB" id="A0A2H0UTG1"/>
<proteinExistence type="predicted"/>
<reference evidence="2" key="1">
    <citation type="submission" date="2017-09" db="EMBL/GenBank/DDBJ databases">
        <title>Depth-based differentiation of microbial function through sediment-hosted aquifers and enrichment of novel symbionts in the deep terrestrial subsurface.</title>
        <authorList>
            <person name="Probst A.J."/>
            <person name="Ladd B."/>
            <person name="Jarett J.K."/>
            <person name="Geller-Mcgrath D.E."/>
            <person name="Sieber C.M.K."/>
            <person name="Emerson J.B."/>
            <person name="Anantharaman K."/>
            <person name="Thomas B.C."/>
            <person name="Malmstrom R."/>
            <person name="Stieglmeier M."/>
            <person name="Klingl A."/>
            <person name="Woyke T."/>
            <person name="Ryan C.M."/>
            <person name="Banfield J.F."/>
        </authorList>
    </citation>
    <scope>NUCLEOTIDE SEQUENCE [LARGE SCALE GENOMIC DNA]</scope>
</reference>
<evidence type="ECO:0000313" key="2">
    <source>
        <dbReference type="Proteomes" id="UP000230132"/>
    </source>
</evidence>
<dbReference type="EMBL" id="PFAX01000037">
    <property type="protein sequence ID" value="PIR89964.1"/>
    <property type="molecule type" value="Genomic_DNA"/>
</dbReference>
<accession>A0A2H0UTG1</accession>
<organism evidence="1 2">
    <name type="scientific">bacterium (Candidatus Gribaldobacteria) CG10_big_fil_rev_8_21_14_0_10_37_21</name>
    <dbReference type="NCBI Taxonomy" id="2014275"/>
    <lineage>
        <taxon>Bacteria</taxon>
        <taxon>Candidatus Gribaldobacteria</taxon>
    </lineage>
</organism>
<comment type="caution">
    <text evidence="1">The sequence shown here is derived from an EMBL/GenBank/DDBJ whole genome shotgun (WGS) entry which is preliminary data.</text>
</comment>